<dbReference type="Pfam" id="PF11946">
    <property type="entry name" value="DUF3463"/>
    <property type="match status" value="1"/>
</dbReference>
<gene>
    <name evidence="11" type="ORF">GBAR_LOCUS12183</name>
</gene>
<dbReference type="AlphaFoldDB" id="A0AA35S1W0"/>
<dbReference type="GO" id="GO:0046872">
    <property type="term" value="F:metal ion binding"/>
    <property type="evidence" value="ECO:0007669"/>
    <property type="project" value="UniProtKB-KW"/>
</dbReference>
<dbReference type="GO" id="GO:0051539">
    <property type="term" value="F:4 iron, 4 sulfur cluster binding"/>
    <property type="evidence" value="ECO:0007669"/>
    <property type="project" value="UniProtKB-KW"/>
</dbReference>
<evidence type="ECO:0000256" key="1">
    <source>
        <dbReference type="ARBA" id="ARBA00001966"/>
    </source>
</evidence>
<name>A0AA35S1W0_GEOBA</name>
<protein>
    <recommendedName>
        <fullName evidence="8">4-hydroxy-3-methylbut-2-enyl diphosphate reductase</fullName>
        <ecNumber evidence="8">1.17.7.4</ecNumber>
    </recommendedName>
</protein>
<dbReference type="InterPro" id="IPR058240">
    <property type="entry name" value="rSAM_sf"/>
</dbReference>
<evidence type="ECO:0000256" key="7">
    <source>
        <dbReference type="ARBA" id="ARBA00046335"/>
    </source>
</evidence>
<dbReference type="SFLD" id="SFLDG01067">
    <property type="entry name" value="SPASM/twitch_domain_containing"/>
    <property type="match status" value="1"/>
</dbReference>
<dbReference type="Pfam" id="PF04055">
    <property type="entry name" value="Radical_SAM"/>
    <property type="match status" value="1"/>
</dbReference>
<dbReference type="PANTHER" id="PTHR30426">
    <property type="entry name" value="4-HYDROXY-3-METHYLBUT-2-ENYL DIPHOSPHATE REDUCTASE"/>
    <property type="match status" value="1"/>
</dbReference>
<dbReference type="Proteomes" id="UP001174909">
    <property type="component" value="Unassembled WGS sequence"/>
</dbReference>
<organism evidence="11 12">
    <name type="scientific">Geodia barretti</name>
    <name type="common">Barrett's horny sponge</name>
    <dbReference type="NCBI Taxonomy" id="519541"/>
    <lineage>
        <taxon>Eukaryota</taxon>
        <taxon>Metazoa</taxon>
        <taxon>Porifera</taxon>
        <taxon>Demospongiae</taxon>
        <taxon>Heteroscleromorpha</taxon>
        <taxon>Tetractinellida</taxon>
        <taxon>Astrophorina</taxon>
        <taxon>Geodiidae</taxon>
        <taxon>Geodia</taxon>
    </lineage>
</organism>
<proteinExistence type="inferred from homology"/>
<dbReference type="CDD" id="cd13944">
    <property type="entry name" value="lytB_ispH"/>
    <property type="match status" value="1"/>
</dbReference>
<dbReference type="InterPro" id="IPR013785">
    <property type="entry name" value="Aldolase_TIM"/>
</dbReference>
<feature type="region of interest" description="Disordered" evidence="9">
    <location>
        <begin position="264"/>
        <end position="326"/>
    </location>
</feature>
<keyword evidence="3" id="KW-0949">S-adenosyl-L-methionine</keyword>
<dbReference type="Pfam" id="PF02401">
    <property type="entry name" value="LYTB"/>
    <property type="match status" value="1"/>
</dbReference>
<dbReference type="PANTHER" id="PTHR30426:SF0">
    <property type="entry name" value="4-HYDROXY-3-METHYLBUT-2-ENYL DIPHOSPHATE REDUCTASE"/>
    <property type="match status" value="1"/>
</dbReference>
<dbReference type="PROSITE" id="PS51918">
    <property type="entry name" value="RADICAL_SAM"/>
    <property type="match status" value="1"/>
</dbReference>
<comment type="caution">
    <text evidence="11">The sequence shown here is derived from an EMBL/GenBank/DDBJ whole genome shotgun (WGS) entry which is preliminary data.</text>
</comment>
<keyword evidence="5" id="KW-0408">Iron</keyword>
<feature type="compositionally biased region" description="Basic residues" evidence="9">
    <location>
        <begin position="272"/>
        <end position="282"/>
    </location>
</feature>
<dbReference type="SUPFAM" id="SSF102114">
    <property type="entry name" value="Radical SAM enzymes"/>
    <property type="match status" value="1"/>
</dbReference>
<dbReference type="InterPro" id="IPR007197">
    <property type="entry name" value="rSAM"/>
</dbReference>
<dbReference type="NCBIfam" id="NF002188">
    <property type="entry name" value="PRK01045.1-2"/>
    <property type="match status" value="1"/>
</dbReference>
<comment type="cofactor">
    <cofactor evidence="1">
        <name>[4Fe-4S] cluster</name>
        <dbReference type="ChEBI" id="CHEBI:49883"/>
    </cofactor>
</comment>
<evidence type="ECO:0000256" key="4">
    <source>
        <dbReference type="ARBA" id="ARBA00022723"/>
    </source>
</evidence>
<dbReference type="SFLD" id="SFLDS00029">
    <property type="entry name" value="Radical_SAM"/>
    <property type="match status" value="1"/>
</dbReference>
<dbReference type="Gene3D" id="3.40.50.11270">
    <property type="match status" value="1"/>
</dbReference>
<sequence>MEQGPNVGDNGSMQVILAEPRGFCAGVERAIEIVERALEVFGPPVYVRHEIVHNKRVVDDLRKKGAVFVEEIDEVPEGAVTIFSAHGVSEKVESEAGRRNLPVIDATCPLVAKVHIEARRYEGEGREIILIGHDGHPEVEGTSGRVKNGVHIVATPADVAGLEVANPDKVAYVTQTTLSVDDTRDVIDALTSRFPSISGPDVKDICYATQNRQASVRKLAEEVELILVVGARNSSNSNRLREIGEEMGVPTHLIDDARDLDPTWFDGVRRGGRDRRRVRARRTGAGPGRPAAGDQHGGASDPGRDPGAGAVQTAGRTGRGQRQRQGAEACRRCARWLSVLRRHDAHERSAMSVPLIQKVRVGAYIVSKKLRGEKRYPLVLMLEPLFRCNLACPGCGKIDYPPEILNQRLSVDECLQSVDECGAPMVSIPGGEPLIHPEIGEIVAGIIARKKFVYLCTNALLLKKKLDLFTPTKYLTFSVHLDGLEEEHDHAVDQPGTFKRAVAAIKEARRRGFRVNVNATVFDGHPAERLAAFFDFVTDELGADAITVSPGYSYERAPDQQHFLNRSKTKELFREIFALGAGKKWRFSQSSLFLDFLAGNQSFQCTPWGNPTRNVFGWQKPCYLIGEGYTGSFRALMEETDWDSYGTGRYEKCADCMVHCGYEPTAAEHSLSRPWAALMVKLRGIRTTGPMAPEIDLSQARPAEYIFDRHVQEKLRDIRLAEEAASQTQEKGRRPATNAA</sequence>
<dbReference type="Gene3D" id="3.40.1010.20">
    <property type="entry name" value="4-hydroxy-3-methylbut-2-enyl diphosphate reductase, catalytic domain"/>
    <property type="match status" value="2"/>
</dbReference>
<dbReference type="NCBIfam" id="TIGR00216">
    <property type="entry name" value="ispH_lytB"/>
    <property type="match status" value="1"/>
</dbReference>
<evidence type="ECO:0000313" key="12">
    <source>
        <dbReference type="Proteomes" id="UP001174909"/>
    </source>
</evidence>
<dbReference type="CDD" id="cd01335">
    <property type="entry name" value="Radical_SAM"/>
    <property type="match status" value="1"/>
</dbReference>
<accession>A0AA35S1W0</accession>
<dbReference type="GO" id="GO:0050992">
    <property type="term" value="P:dimethylallyl diphosphate biosynthetic process"/>
    <property type="evidence" value="ECO:0007669"/>
    <property type="project" value="InterPro"/>
</dbReference>
<dbReference type="InterPro" id="IPR003451">
    <property type="entry name" value="LytB/IspH"/>
</dbReference>
<dbReference type="InterPro" id="IPR022563">
    <property type="entry name" value="DUF3463"/>
</dbReference>
<dbReference type="EMBL" id="CASHTH010001824">
    <property type="protein sequence ID" value="CAI8020361.1"/>
    <property type="molecule type" value="Genomic_DNA"/>
</dbReference>
<dbReference type="EC" id="1.17.7.4" evidence="8"/>
<keyword evidence="12" id="KW-1185">Reference proteome</keyword>
<evidence type="ECO:0000259" key="10">
    <source>
        <dbReference type="PROSITE" id="PS51918"/>
    </source>
</evidence>
<comment type="similarity">
    <text evidence="7">Belongs to the IspH family.</text>
</comment>
<reference evidence="11" key="1">
    <citation type="submission" date="2023-03" db="EMBL/GenBank/DDBJ databases">
        <authorList>
            <person name="Steffen K."/>
            <person name="Cardenas P."/>
        </authorList>
    </citation>
    <scope>NUCLEOTIDE SEQUENCE</scope>
</reference>
<dbReference type="GO" id="GO:0051745">
    <property type="term" value="F:4-hydroxy-3-methylbut-2-enyl diphosphate reductase activity"/>
    <property type="evidence" value="ECO:0007669"/>
    <property type="project" value="UniProtKB-EC"/>
</dbReference>
<evidence type="ECO:0000256" key="2">
    <source>
        <dbReference type="ARBA" id="ARBA00022485"/>
    </source>
</evidence>
<evidence type="ECO:0000256" key="8">
    <source>
        <dbReference type="ARBA" id="ARBA00047177"/>
    </source>
</evidence>
<keyword evidence="2" id="KW-0004">4Fe-4S</keyword>
<dbReference type="NCBIfam" id="TIGR03470">
    <property type="entry name" value="HpnH"/>
    <property type="match status" value="1"/>
</dbReference>
<dbReference type="Gene3D" id="3.20.20.70">
    <property type="entry name" value="Aldolase class I"/>
    <property type="match status" value="1"/>
</dbReference>
<dbReference type="HAMAP" id="MF_00191">
    <property type="entry name" value="IspH"/>
    <property type="match status" value="1"/>
</dbReference>
<evidence type="ECO:0000313" key="11">
    <source>
        <dbReference type="EMBL" id="CAI8020361.1"/>
    </source>
</evidence>
<evidence type="ECO:0000256" key="3">
    <source>
        <dbReference type="ARBA" id="ARBA00022691"/>
    </source>
</evidence>
<keyword evidence="4" id="KW-0479">Metal-binding</keyword>
<evidence type="ECO:0000256" key="6">
    <source>
        <dbReference type="ARBA" id="ARBA00023014"/>
    </source>
</evidence>
<feature type="domain" description="Radical SAM core" evidence="10">
    <location>
        <begin position="370"/>
        <end position="588"/>
    </location>
</feature>
<dbReference type="InterPro" id="IPR017833">
    <property type="entry name" value="Hopanoid_synth-assoc_rSAM_HpnH"/>
</dbReference>
<evidence type="ECO:0000256" key="5">
    <source>
        <dbReference type="ARBA" id="ARBA00023004"/>
    </source>
</evidence>
<keyword evidence="6" id="KW-0411">Iron-sulfur</keyword>
<evidence type="ECO:0000256" key="9">
    <source>
        <dbReference type="SAM" id="MobiDB-lite"/>
    </source>
</evidence>
<dbReference type="SFLD" id="SFLDF00397">
    <property type="entry name" value="adenosyl-hopene_transferase"/>
    <property type="match status" value="1"/>
</dbReference>